<feature type="repeat" description="Solcar" evidence="10">
    <location>
        <begin position="19"/>
        <end position="107"/>
    </location>
</feature>
<dbReference type="Gene3D" id="1.50.40.10">
    <property type="entry name" value="Mitochondrial carrier domain"/>
    <property type="match status" value="1"/>
</dbReference>
<keyword evidence="5" id="KW-0677">Repeat</keyword>
<dbReference type="OrthoDB" id="428293at2759"/>
<dbReference type="PRINTS" id="PR00926">
    <property type="entry name" value="MITOCARRIER"/>
</dbReference>
<gene>
    <name evidence="12" type="ORF">K402DRAFT_333590</name>
</gene>
<dbReference type="FunFam" id="1.50.40.10:FF:000102">
    <property type="entry name" value="Folate carrier protein Flx1"/>
    <property type="match status" value="1"/>
</dbReference>
<proteinExistence type="inferred from homology"/>
<dbReference type="InterPro" id="IPR023395">
    <property type="entry name" value="MCP_dom_sf"/>
</dbReference>
<dbReference type="InterPro" id="IPR018108">
    <property type="entry name" value="MCP_transmembrane"/>
</dbReference>
<keyword evidence="6" id="KW-0999">Mitochondrion inner membrane</keyword>
<evidence type="ECO:0000256" key="1">
    <source>
        <dbReference type="ARBA" id="ARBA00004448"/>
    </source>
</evidence>
<dbReference type="SUPFAM" id="SSF103506">
    <property type="entry name" value="Mitochondrial carrier"/>
    <property type="match status" value="1"/>
</dbReference>
<evidence type="ECO:0000256" key="6">
    <source>
        <dbReference type="ARBA" id="ARBA00022792"/>
    </source>
</evidence>
<evidence type="ECO:0000256" key="11">
    <source>
        <dbReference type="RuleBase" id="RU000488"/>
    </source>
</evidence>
<comment type="similarity">
    <text evidence="2 11">Belongs to the mitochondrial carrier (TC 2.A.29) family.</text>
</comment>
<dbReference type="Proteomes" id="UP000800041">
    <property type="component" value="Unassembled WGS sequence"/>
</dbReference>
<evidence type="ECO:0000256" key="2">
    <source>
        <dbReference type="ARBA" id="ARBA00006375"/>
    </source>
</evidence>
<feature type="repeat" description="Solcar" evidence="10">
    <location>
        <begin position="122"/>
        <end position="209"/>
    </location>
</feature>
<evidence type="ECO:0000256" key="3">
    <source>
        <dbReference type="ARBA" id="ARBA00022448"/>
    </source>
</evidence>
<evidence type="ECO:0000256" key="9">
    <source>
        <dbReference type="ARBA" id="ARBA00023136"/>
    </source>
</evidence>
<dbReference type="GO" id="GO:0005743">
    <property type="term" value="C:mitochondrial inner membrane"/>
    <property type="evidence" value="ECO:0007669"/>
    <property type="project" value="UniProtKB-SubCell"/>
</dbReference>
<accession>A0A6G1GYN4</accession>
<evidence type="ECO:0000256" key="7">
    <source>
        <dbReference type="ARBA" id="ARBA00022989"/>
    </source>
</evidence>
<keyword evidence="3 11" id="KW-0813">Transport</keyword>
<evidence type="ECO:0000256" key="5">
    <source>
        <dbReference type="ARBA" id="ARBA00022737"/>
    </source>
</evidence>
<dbReference type="AlphaFoldDB" id="A0A6G1GYN4"/>
<organism evidence="12 13">
    <name type="scientific">Aulographum hederae CBS 113979</name>
    <dbReference type="NCBI Taxonomy" id="1176131"/>
    <lineage>
        <taxon>Eukaryota</taxon>
        <taxon>Fungi</taxon>
        <taxon>Dikarya</taxon>
        <taxon>Ascomycota</taxon>
        <taxon>Pezizomycotina</taxon>
        <taxon>Dothideomycetes</taxon>
        <taxon>Pleosporomycetidae</taxon>
        <taxon>Aulographales</taxon>
        <taxon>Aulographaceae</taxon>
    </lineage>
</organism>
<keyword evidence="7" id="KW-1133">Transmembrane helix</keyword>
<sequence length="326" mass="36275">MPRVVPPIDGRNPPNPSISPSLVESVAGFTAGVVATLAVHPFDVLKTRLQLDQATKAQWGTSLRIMKDIVKNEGNVAALYRGLMPNMIGNSVSWALYFLWYHNLKDLLMSMHQPSQYGPPRLSSADYFVASSTSGILTAICTNPIWVIKTRMLSSGANAPGAYQNIAHGVRSIYGAEGLRGFYRGLVPSLFGVSHGAVQFVAYERLKEWRSQQIRDTDGMGAVGHVELTNWDYLTLSASSKVFAGSITYPYQVVRSRLQTYDADKIYKGAGDVMRQVWQREGLIGFYKGLIPNIVRVLPSTCVTFLVYENTKFYLPRFWDEGNHKI</sequence>
<keyword evidence="9 10" id="KW-0472">Membrane</keyword>
<dbReference type="Pfam" id="PF00153">
    <property type="entry name" value="Mito_carr"/>
    <property type="match status" value="3"/>
</dbReference>
<evidence type="ECO:0000256" key="10">
    <source>
        <dbReference type="PROSITE-ProRule" id="PRU00282"/>
    </source>
</evidence>
<dbReference type="PANTHER" id="PTHR45683">
    <property type="entry name" value="MITOCHONDRIAL NICOTINAMIDE ADENINE DINUCLEOTIDE TRANSPORTER 1-RELATED-RELATED"/>
    <property type="match status" value="1"/>
</dbReference>
<evidence type="ECO:0000313" key="12">
    <source>
        <dbReference type="EMBL" id="KAF1986076.1"/>
    </source>
</evidence>
<dbReference type="GO" id="GO:0015215">
    <property type="term" value="F:nucleotide transmembrane transporter activity"/>
    <property type="evidence" value="ECO:0007669"/>
    <property type="project" value="UniProtKB-ARBA"/>
</dbReference>
<comment type="subcellular location">
    <subcellularLocation>
        <location evidence="1">Mitochondrion inner membrane</location>
        <topology evidence="1">Multi-pass membrane protein</topology>
    </subcellularLocation>
</comment>
<evidence type="ECO:0000313" key="13">
    <source>
        <dbReference type="Proteomes" id="UP000800041"/>
    </source>
</evidence>
<name>A0A6G1GYN4_9PEZI</name>
<evidence type="ECO:0000256" key="8">
    <source>
        <dbReference type="ARBA" id="ARBA00023128"/>
    </source>
</evidence>
<evidence type="ECO:0000256" key="4">
    <source>
        <dbReference type="ARBA" id="ARBA00022692"/>
    </source>
</evidence>
<dbReference type="EMBL" id="ML977159">
    <property type="protein sequence ID" value="KAF1986076.1"/>
    <property type="molecule type" value="Genomic_DNA"/>
</dbReference>
<keyword evidence="13" id="KW-1185">Reference proteome</keyword>
<protein>
    <submittedName>
        <fullName evidence="12">Mitochondrial folate carrier protein Flx1</fullName>
    </submittedName>
</protein>
<dbReference type="InterPro" id="IPR044712">
    <property type="entry name" value="SLC25A32-like"/>
</dbReference>
<feature type="repeat" description="Solcar" evidence="10">
    <location>
        <begin position="232"/>
        <end position="314"/>
    </location>
</feature>
<keyword evidence="4 10" id="KW-0812">Transmembrane</keyword>
<keyword evidence="8" id="KW-0496">Mitochondrion</keyword>
<dbReference type="PROSITE" id="PS50920">
    <property type="entry name" value="SOLCAR"/>
    <property type="match status" value="3"/>
</dbReference>
<dbReference type="InterPro" id="IPR002067">
    <property type="entry name" value="MCP"/>
</dbReference>
<reference evidence="12" key="1">
    <citation type="journal article" date="2020" name="Stud. Mycol.">
        <title>101 Dothideomycetes genomes: a test case for predicting lifestyles and emergence of pathogens.</title>
        <authorList>
            <person name="Haridas S."/>
            <person name="Albert R."/>
            <person name="Binder M."/>
            <person name="Bloem J."/>
            <person name="Labutti K."/>
            <person name="Salamov A."/>
            <person name="Andreopoulos B."/>
            <person name="Baker S."/>
            <person name="Barry K."/>
            <person name="Bills G."/>
            <person name="Bluhm B."/>
            <person name="Cannon C."/>
            <person name="Castanera R."/>
            <person name="Culley D."/>
            <person name="Daum C."/>
            <person name="Ezra D."/>
            <person name="Gonzalez J."/>
            <person name="Henrissat B."/>
            <person name="Kuo A."/>
            <person name="Liang C."/>
            <person name="Lipzen A."/>
            <person name="Lutzoni F."/>
            <person name="Magnuson J."/>
            <person name="Mondo S."/>
            <person name="Nolan M."/>
            <person name="Ohm R."/>
            <person name="Pangilinan J."/>
            <person name="Park H.-J."/>
            <person name="Ramirez L."/>
            <person name="Alfaro M."/>
            <person name="Sun H."/>
            <person name="Tritt A."/>
            <person name="Yoshinaga Y."/>
            <person name="Zwiers L.-H."/>
            <person name="Turgeon B."/>
            <person name="Goodwin S."/>
            <person name="Spatafora J."/>
            <person name="Crous P."/>
            <person name="Grigoriev I."/>
        </authorList>
    </citation>
    <scope>NUCLEOTIDE SEQUENCE</scope>
    <source>
        <strain evidence="12">CBS 113979</strain>
    </source>
</reference>